<feature type="domain" description="Non-reducing end beta-L-arabinofuranosidase-like GH127 catalytic" evidence="1">
    <location>
        <begin position="117"/>
        <end position="424"/>
    </location>
</feature>
<dbReference type="Pfam" id="PF20736">
    <property type="entry name" value="Glyco_hydro127M"/>
    <property type="match status" value="1"/>
</dbReference>
<dbReference type="RefSeq" id="WP_345433632.1">
    <property type="nucleotide sequence ID" value="NZ_BAABHK010000007.1"/>
</dbReference>
<dbReference type="PROSITE" id="PS51318">
    <property type="entry name" value="TAT"/>
    <property type="match status" value="1"/>
</dbReference>
<dbReference type="PANTHER" id="PTHR31151">
    <property type="entry name" value="PROLINE-TRNA LIGASE (DUF1680)"/>
    <property type="match status" value="1"/>
</dbReference>
<accession>A0ABP8UH08</accession>
<proteinExistence type="predicted"/>
<dbReference type="Gene3D" id="2.60.120.260">
    <property type="entry name" value="Galactose-binding domain-like"/>
    <property type="match status" value="1"/>
</dbReference>
<dbReference type="EMBL" id="BAABHK010000007">
    <property type="protein sequence ID" value="GAA4629724.1"/>
    <property type="molecule type" value="Genomic_DNA"/>
</dbReference>
<dbReference type="PANTHER" id="PTHR31151:SF0">
    <property type="entry name" value="PROLINE-TRNA LIGASE (DUF1680)"/>
    <property type="match status" value="1"/>
</dbReference>
<dbReference type="Pfam" id="PF07944">
    <property type="entry name" value="Beta-AFase-like_GH127_cat"/>
    <property type="match status" value="1"/>
</dbReference>
<reference evidence="4" key="1">
    <citation type="journal article" date="2019" name="Int. J. Syst. Evol. Microbiol.">
        <title>The Global Catalogue of Microorganisms (GCM) 10K type strain sequencing project: providing services to taxonomists for standard genome sequencing and annotation.</title>
        <authorList>
            <consortium name="The Broad Institute Genomics Platform"/>
            <consortium name="The Broad Institute Genome Sequencing Center for Infectious Disease"/>
            <person name="Wu L."/>
            <person name="Ma J."/>
        </authorList>
    </citation>
    <scope>NUCLEOTIDE SEQUENCE [LARGE SCALE GENOMIC DNA]</scope>
    <source>
        <strain evidence="4">JCM 17939</strain>
    </source>
</reference>
<gene>
    <name evidence="3" type="ORF">GCM10023196_052230</name>
</gene>
<dbReference type="InterPro" id="IPR006311">
    <property type="entry name" value="TAT_signal"/>
</dbReference>
<evidence type="ECO:0000313" key="3">
    <source>
        <dbReference type="EMBL" id="GAA4629724.1"/>
    </source>
</evidence>
<dbReference type="Proteomes" id="UP001501442">
    <property type="component" value="Unassembled WGS sequence"/>
</dbReference>
<comment type="caution">
    <text evidence="3">The sequence shown here is derived from an EMBL/GenBank/DDBJ whole genome shotgun (WGS) entry which is preliminary data.</text>
</comment>
<dbReference type="InterPro" id="IPR012878">
    <property type="entry name" value="Beta-AFase-like_GH127_cat"/>
</dbReference>
<feature type="domain" description="Non-reducing end beta-L-arabinofuranosidase-like GH127 middle" evidence="2">
    <location>
        <begin position="437"/>
        <end position="533"/>
    </location>
</feature>
<organism evidence="3 4">
    <name type="scientific">Actinoallomurus vinaceus</name>
    <dbReference type="NCBI Taxonomy" id="1080074"/>
    <lineage>
        <taxon>Bacteria</taxon>
        <taxon>Bacillati</taxon>
        <taxon>Actinomycetota</taxon>
        <taxon>Actinomycetes</taxon>
        <taxon>Streptosporangiales</taxon>
        <taxon>Thermomonosporaceae</taxon>
        <taxon>Actinoallomurus</taxon>
    </lineage>
</organism>
<evidence type="ECO:0000259" key="2">
    <source>
        <dbReference type="Pfam" id="PF20736"/>
    </source>
</evidence>
<sequence>MERRTFLTRGLAVTGGVAAAGVGSPARADRFPGGVRVLRTVEAASAGGHYTPNRAPLRPAPFLKLPPGSVRPKGWLRRQLDLQVEGLNGRMPEVSDYLNYDTNGWVDPSKGGWEELPYWLRGFTDLGIVTGDERVRGLTRRWVDGILAAQQADGWFGPAAHRTFLDGGPDFWPHMPVLDALRSYAEATGDERITPFLMRYFGFQNRQPAEVFRRGWGAYRWGDTIDSVYWAYNRTGEAWLLDLVRKIHAGSADYVTGLPTWHNVNLAQGFREPIQYGVLAGDPALRTATYQNFDTVMGTYGQFPGGGFAGDENCRPYFTDPRQGFETCGFVELMHSFELLTRITGDPVWADRCEDIAVNSLPAAFDPAQRGTHYVTSANCVQLDNVAKSHGQFDNDFAMQAYMPGVHNYRCCPHNYGMGWPYFAEELWLATYDSGLCASMYAASEVTAKVGADGTVVTVTEETGYPFEETVTLRISAPRPVDFPLYLRVPQWCEKPALRVNGSPVPVRAAPPCYVVVTRTWRNGDRIELRLPMRTTTRTWEKNHGAVSVEHGPLTFSLAIEENWRRFAGTTAWPEYEVTAGSPWNYGLDGRSFTVRRRPARGNPFTRRGAPLEIRARARRIPAWRADDENVIQRLQDGPVRSAEPAETVTLIPMGAARLRITAFPAIGHGPDARDWTVVPVATASHLWQGDTTEALCDGIEPANSADESIPRFTWWDHRGGVEWVQYDYPEPITAAATAVYWFDDTGHGQCRVPASWRLLYRDGDTWRPVENPSAYGTARDAYNRTTFTPVRSAAFRLEAHLGDGVSGGILEWSMEQR</sequence>
<dbReference type="SUPFAM" id="SSF48208">
    <property type="entry name" value="Six-hairpin glycosidases"/>
    <property type="match status" value="1"/>
</dbReference>
<dbReference type="InterPro" id="IPR008928">
    <property type="entry name" value="6-hairpin_glycosidase_sf"/>
</dbReference>
<name>A0ABP8UH08_9ACTN</name>
<evidence type="ECO:0000259" key="1">
    <source>
        <dbReference type="Pfam" id="PF07944"/>
    </source>
</evidence>
<evidence type="ECO:0008006" key="5">
    <source>
        <dbReference type="Google" id="ProtNLM"/>
    </source>
</evidence>
<dbReference type="InterPro" id="IPR049046">
    <property type="entry name" value="Beta-AFase-like_GH127_middle"/>
</dbReference>
<evidence type="ECO:0000313" key="4">
    <source>
        <dbReference type="Proteomes" id="UP001501442"/>
    </source>
</evidence>
<keyword evidence="4" id="KW-1185">Reference proteome</keyword>
<protein>
    <recommendedName>
        <fullName evidence="5">Transcriptional initiation protein Tat</fullName>
    </recommendedName>
</protein>